<gene>
    <name evidence="2" type="ORF">AAFC00_006211</name>
</gene>
<dbReference type="RefSeq" id="XP_069197338.1">
    <property type="nucleotide sequence ID" value="XM_069346127.1"/>
</dbReference>
<proteinExistence type="predicted"/>
<dbReference type="EMBL" id="JBFMKM010000014">
    <property type="protein sequence ID" value="KAL1297656.1"/>
    <property type="molecule type" value="Genomic_DNA"/>
</dbReference>
<feature type="region of interest" description="Disordered" evidence="1">
    <location>
        <begin position="184"/>
        <end position="250"/>
    </location>
</feature>
<feature type="compositionally biased region" description="Polar residues" evidence="1">
    <location>
        <begin position="185"/>
        <end position="195"/>
    </location>
</feature>
<name>A0ABR3P4P5_9PEZI</name>
<feature type="region of interest" description="Disordered" evidence="1">
    <location>
        <begin position="264"/>
        <end position="293"/>
    </location>
</feature>
<feature type="compositionally biased region" description="Low complexity" evidence="1">
    <location>
        <begin position="229"/>
        <end position="240"/>
    </location>
</feature>
<dbReference type="GeneID" id="95979910"/>
<feature type="compositionally biased region" description="Acidic residues" evidence="1">
    <location>
        <begin position="272"/>
        <end position="289"/>
    </location>
</feature>
<accession>A0ABR3P4P5</accession>
<evidence type="ECO:0000256" key="1">
    <source>
        <dbReference type="SAM" id="MobiDB-lite"/>
    </source>
</evidence>
<dbReference type="Proteomes" id="UP001562354">
    <property type="component" value="Unassembled WGS sequence"/>
</dbReference>
<sequence length="411" mass="44859">MAATATATAPEPRTLLPPLLACLPTAFVSPHPPPALLPLLSPILRQRVTLLSGNTSSGNGGWLSLLSWDTSRASKLGKHLEGVQFEAHPVSGELELEQDVETIKWRRLDEETLQARLEVKEFDLLPVYLWVENDEGPGGGEGPGWRLAELRVLGDAREDESEWFDSAEEATAATASGKAAVGSAQASVLAQQQESQIDDDDDDDDDDDYWNAYDRTPGRTPARTPAKHSPAPTAAAQTSSLRNQVQVGPTSEELEYFSRYASEVQPALDSHDPDEEHEDLLLGGDDDEQQQQTQGSTLIGDELTKAMHQQQQQQQQQQQRETIHAPLATTSSSRTSSVDRLEEHAAATAVRHGHNNGDVPTVRAETGVRQFISTEIKSLFRLAKSVGIDRAEFGEILEREIGVLGLLEDGE</sequence>
<comment type="caution">
    <text evidence="2">The sequence shown here is derived from an EMBL/GenBank/DDBJ whole genome shotgun (WGS) entry which is preliminary data.</text>
</comment>
<organism evidence="2 3">
    <name type="scientific">Neodothiora populina</name>
    <dbReference type="NCBI Taxonomy" id="2781224"/>
    <lineage>
        <taxon>Eukaryota</taxon>
        <taxon>Fungi</taxon>
        <taxon>Dikarya</taxon>
        <taxon>Ascomycota</taxon>
        <taxon>Pezizomycotina</taxon>
        <taxon>Dothideomycetes</taxon>
        <taxon>Dothideomycetidae</taxon>
        <taxon>Dothideales</taxon>
        <taxon>Dothioraceae</taxon>
        <taxon>Neodothiora</taxon>
    </lineage>
</organism>
<protein>
    <submittedName>
        <fullName evidence="2">Uncharacterized protein</fullName>
    </submittedName>
</protein>
<feature type="compositionally biased region" description="Acidic residues" evidence="1">
    <location>
        <begin position="196"/>
        <end position="209"/>
    </location>
</feature>
<reference evidence="2 3" key="1">
    <citation type="submission" date="2024-07" db="EMBL/GenBank/DDBJ databases">
        <title>Draft sequence of the Neodothiora populina.</title>
        <authorList>
            <person name="Drown D.D."/>
            <person name="Schuette U.S."/>
            <person name="Buechlein A.B."/>
            <person name="Rusch D.R."/>
            <person name="Winton L.W."/>
            <person name="Adams G.A."/>
        </authorList>
    </citation>
    <scope>NUCLEOTIDE SEQUENCE [LARGE SCALE GENOMIC DNA]</scope>
    <source>
        <strain evidence="2 3">CPC 39397</strain>
    </source>
</reference>
<evidence type="ECO:0000313" key="2">
    <source>
        <dbReference type="EMBL" id="KAL1297656.1"/>
    </source>
</evidence>
<keyword evidence="3" id="KW-1185">Reference proteome</keyword>
<evidence type="ECO:0000313" key="3">
    <source>
        <dbReference type="Proteomes" id="UP001562354"/>
    </source>
</evidence>